<dbReference type="InterPro" id="IPR003593">
    <property type="entry name" value="AAA+_ATPase"/>
</dbReference>
<evidence type="ECO:0000256" key="9">
    <source>
        <dbReference type="ARBA" id="ARBA00023136"/>
    </source>
</evidence>
<dbReference type="NCBIfam" id="TIGR01039">
    <property type="entry name" value="atpD"/>
    <property type="match status" value="1"/>
</dbReference>
<dbReference type="HAMAP" id="MF_01347">
    <property type="entry name" value="ATP_synth_beta_bact"/>
    <property type="match status" value="1"/>
</dbReference>
<keyword evidence="4 12" id="KW-0547">Nucleotide-binding</keyword>
<name>A0A7Z0HWM4_9RHOB</name>
<dbReference type="Gene3D" id="3.40.50.300">
    <property type="entry name" value="P-loop containing nucleotide triphosphate hydrolases"/>
    <property type="match status" value="1"/>
</dbReference>
<keyword evidence="7 12" id="KW-1278">Translocase</keyword>
<keyword evidence="12" id="KW-1003">Cell membrane</keyword>
<comment type="caution">
    <text evidence="14">The sequence shown here is derived from an EMBL/GenBank/DDBJ whole genome shotgun (WGS) entry which is preliminary data.</text>
</comment>
<dbReference type="InterPro" id="IPR024034">
    <property type="entry name" value="ATPase_F1/V1_b/a_C"/>
</dbReference>
<gene>
    <name evidence="12 14" type="primary">atpD</name>
    <name evidence="14" type="ORF">HUK65_01205</name>
</gene>
<evidence type="ECO:0000256" key="11">
    <source>
        <dbReference type="ARBA" id="ARBA00023310"/>
    </source>
</evidence>
<feature type="domain" description="AAA+ ATPase" evidence="13">
    <location>
        <begin position="145"/>
        <end position="416"/>
    </location>
</feature>
<comment type="catalytic activity">
    <reaction evidence="12">
        <text>ATP + H2O + 4 H(+)(in) = ADP + phosphate + 5 H(+)(out)</text>
        <dbReference type="Rhea" id="RHEA:57720"/>
        <dbReference type="ChEBI" id="CHEBI:15377"/>
        <dbReference type="ChEBI" id="CHEBI:15378"/>
        <dbReference type="ChEBI" id="CHEBI:30616"/>
        <dbReference type="ChEBI" id="CHEBI:43474"/>
        <dbReference type="ChEBI" id="CHEBI:456216"/>
        <dbReference type="EC" id="7.1.2.2"/>
    </reaction>
</comment>
<dbReference type="InterPro" id="IPR000194">
    <property type="entry name" value="ATPase_F1/V1/A1_a/bsu_nucl-bd"/>
</dbReference>
<dbReference type="InterPro" id="IPR020003">
    <property type="entry name" value="ATPase_a/bsu_AS"/>
</dbReference>
<sequence>MADKKSVGKITQVIGAVVDVQFEGDLPEILNALETDNNGKRLVLEVAQHLGENTVRTIAMDATEGLVRGQDVADSGQAIQVPVGDATLGRILNVVGEPIDEKGEVKAGEYRAIHQPAPGFSEQSTESEILVTGIKVIDLLAPYSKGGKIGLFGGAGVGKTVLIMELINNIAKVHSGYSVFAGVGERTREGNDLYHEMMDSGVINIDKLDESKVALVYGQMNEPPGARARVALTGLTLAEQFRDQSGTDVLFFVDNIFRFTQAGSEVSALLGRIPSAVGYQPTLATDMGALQERITSTKAGSITSVQAIYVPADDLTDPAPATSFAHLDATTVLSRAISELGIYPAVDPLDSNSRILDPQIVGEEHYQVARDVQGILQRYKSLQDIIAILGMDELSEEDKLTVSRARKIQRFLSQPFDVAKVFTGSDGIQVPLEDTIRSFKAVVAGEYDHLPEAAFYMVGGIEDVIAKAEKLAAAA</sequence>
<protein>
    <recommendedName>
        <fullName evidence="12">ATP synthase subunit beta</fullName>
        <ecNumber evidence="12">7.1.2.2</ecNumber>
    </recommendedName>
    <alternativeName>
        <fullName evidence="12">ATP synthase F1 sector subunit beta</fullName>
    </alternativeName>
    <alternativeName>
        <fullName evidence="12">F-ATPase subunit beta</fullName>
    </alternativeName>
</protein>
<dbReference type="Pfam" id="PF00006">
    <property type="entry name" value="ATP-synt_ab"/>
    <property type="match status" value="1"/>
</dbReference>
<dbReference type="CDD" id="cd18115">
    <property type="entry name" value="ATP-synt_F1_beta_N"/>
    <property type="match status" value="1"/>
</dbReference>
<organism evidence="14 15">
    <name type="scientific">Rhabdonatronobacter sediminivivens</name>
    <dbReference type="NCBI Taxonomy" id="2743469"/>
    <lineage>
        <taxon>Bacteria</taxon>
        <taxon>Pseudomonadati</taxon>
        <taxon>Pseudomonadota</taxon>
        <taxon>Alphaproteobacteria</taxon>
        <taxon>Rhodobacterales</taxon>
        <taxon>Paracoccaceae</taxon>
        <taxon>Rhabdonatronobacter</taxon>
    </lineage>
</organism>
<evidence type="ECO:0000256" key="4">
    <source>
        <dbReference type="ARBA" id="ARBA00022741"/>
    </source>
</evidence>
<dbReference type="CDD" id="cd18110">
    <property type="entry name" value="ATP-synt_F1_beta_C"/>
    <property type="match status" value="1"/>
</dbReference>
<dbReference type="InterPro" id="IPR005722">
    <property type="entry name" value="ATP_synth_F1_bsu"/>
</dbReference>
<keyword evidence="15" id="KW-1185">Reference proteome</keyword>
<evidence type="ECO:0000256" key="12">
    <source>
        <dbReference type="HAMAP-Rule" id="MF_01347"/>
    </source>
</evidence>
<evidence type="ECO:0000256" key="3">
    <source>
        <dbReference type="ARBA" id="ARBA00022448"/>
    </source>
</evidence>
<keyword evidence="3 12" id="KW-0813">Transport</keyword>
<dbReference type="CDD" id="cd01133">
    <property type="entry name" value="F1-ATPase_beta_CD"/>
    <property type="match status" value="1"/>
</dbReference>
<evidence type="ECO:0000256" key="1">
    <source>
        <dbReference type="ARBA" id="ARBA00004370"/>
    </source>
</evidence>
<evidence type="ECO:0000256" key="5">
    <source>
        <dbReference type="ARBA" id="ARBA00022781"/>
    </source>
</evidence>
<keyword evidence="6 12" id="KW-0067">ATP-binding</keyword>
<dbReference type="Pfam" id="PF02874">
    <property type="entry name" value="ATP-synt_ab_N"/>
    <property type="match status" value="1"/>
</dbReference>
<keyword evidence="9 12" id="KW-0472">Membrane</keyword>
<evidence type="ECO:0000313" key="14">
    <source>
        <dbReference type="EMBL" id="NYS23592.1"/>
    </source>
</evidence>
<dbReference type="Pfam" id="PF22919">
    <property type="entry name" value="ATP-synt_VA_C"/>
    <property type="match status" value="1"/>
</dbReference>
<evidence type="ECO:0000259" key="13">
    <source>
        <dbReference type="SMART" id="SM00382"/>
    </source>
</evidence>
<dbReference type="InterPro" id="IPR050053">
    <property type="entry name" value="ATPase_alpha/beta_chains"/>
</dbReference>
<keyword evidence="5 12" id="KW-0375">Hydrogen ion transport</keyword>
<dbReference type="GO" id="GO:0046933">
    <property type="term" value="F:proton-transporting ATP synthase activity, rotational mechanism"/>
    <property type="evidence" value="ECO:0007669"/>
    <property type="project" value="UniProtKB-UniRule"/>
</dbReference>
<dbReference type="RefSeq" id="WP_179904299.1">
    <property type="nucleotide sequence ID" value="NZ_JACBXS010000002.1"/>
</dbReference>
<keyword evidence="10 12" id="KW-0139">CF(1)</keyword>
<dbReference type="SUPFAM" id="SSF47917">
    <property type="entry name" value="C-terminal domain of alpha and beta subunits of F1 ATP synthase"/>
    <property type="match status" value="1"/>
</dbReference>
<dbReference type="PANTHER" id="PTHR15184">
    <property type="entry name" value="ATP SYNTHASE"/>
    <property type="match status" value="1"/>
</dbReference>
<evidence type="ECO:0000313" key="15">
    <source>
        <dbReference type="Proteomes" id="UP000529417"/>
    </source>
</evidence>
<dbReference type="SMART" id="SM00382">
    <property type="entry name" value="AAA"/>
    <property type="match status" value="1"/>
</dbReference>
<comment type="subcellular location">
    <subcellularLocation>
        <location evidence="12">Cell membrane</location>
        <topology evidence="12">Peripheral membrane protein</topology>
    </subcellularLocation>
    <subcellularLocation>
        <location evidence="1">Membrane</location>
    </subcellularLocation>
</comment>
<dbReference type="FunFam" id="3.40.50.300:FF:000026">
    <property type="entry name" value="ATP synthase subunit beta"/>
    <property type="match status" value="1"/>
</dbReference>
<dbReference type="InterPro" id="IPR027417">
    <property type="entry name" value="P-loop_NTPase"/>
</dbReference>
<accession>A0A7Z0HWM4</accession>
<dbReference type="GO" id="GO:0005886">
    <property type="term" value="C:plasma membrane"/>
    <property type="evidence" value="ECO:0007669"/>
    <property type="project" value="UniProtKB-SubCell"/>
</dbReference>
<dbReference type="GO" id="GO:0005524">
    <property type="term" value="F:ATP binding"/>
    <property type="evidence" value="ECO:0007669"/>
    <property type="project" value="UniProtKB-UniRule"/>
</dbReference>
<dbReference type="AlphaFoldDB" id="A0A7Z0HWM4"/>
<dbReference type="FunFam" id="2.40.10.170:FF:000004">
    <property type="entry name" value="ATP synthase subunit beta"/>
    <property type="match status" value="1"/>
</dbReference>
<dbReference type="EC" id="7.1.2.2" evidence="12"/>
<dbReference type="InterPro" id="IPR004100">
    <property type="entry name" value="ATPase_F1/V1/A1_a/bsu_N"/>
</dbReference>
<dbReference type="PIRSF" id="PIRSF039072">
    <property type="entry name" value="ATPase_subunit_beta"/>
    <property type="match status" value="1"/>
</dbReference>
<dbReference type="Proteomes" id="UP000529417">
    <property type="component" value="Unassembled WGS sequence"/>
</dbReference>
<reference evidence="14 15" key="1">
    <citation type="journal article" date="2000" name="Arch. Microbiol.">
        <title>Rhodobaca bogoriensis gen. nov. and sp. nov., an alkaliphilic purple nonsulfur bacterium from African Rift Valley soda lakes.</title>
        <authorList>
            <person name="Milford A.D."/>
            <person name="Achenbach L.A."/>
            <person name="Jung D.O."/>
            <person name="Madigan M.T."/>
        </authorList>
    </citation>
    <scope>NUCLEOTIDE SEQUENCE [LARGE SCALE GENOMIC DNA]</scope>
    <source>
        <strain evidence="14 15">2376</strain>
    </source>
</reference>
<dbReference type="FunFam" id="1.10.1140.10:FF:000001">
    <property type="entry name" value="ATP synthase subunit beta"/>
    <property type="match status" value="1"/>
</dbReference>
<dbReference type="Gene3D" id="1.10.1140.10">
    <property type="entry name" value="Bovine Mitochondrial F1-atpase, Atp Synthase Beta Chain, Chain D, domain 3"/>
    <property type="match status" value="1"/>
</dbReference>
<evidence type="ECO:0000256" key="6">
    <source>
        <dbReference type="ARBA" id="ARBA00022840"/>
    </source>
</evidence>
<dbReference type="PROSITE" id="PS00152">
    <property type="entry name" value="ATPASE_ALPHA_BETA"/>
    <property type="match status" value="1"/>
</dbReference>
<comment type="function">
    <text evidence="12">Produces ATP from ADP in the presence of a proton gradient across the membrane. The catalytic sites are hosted primarily by the beta subunits.</text>
</comment>
<evidence type="ECO:0000256" key="7">
    <source>
        <dbReference type="ARBA" id="ARBA00022967"/>
    </source>
</evidence>
<comment type="similarity">
    <text evidence="2 12">Belongs to the ATPase alpha/beta chains family.</text>
</comment>
<evidence type="ECO:0000256" key="2">
    <source>
        <dbReference type="ARBA" id="ARBA00008936"/>
    </source>
</evidence>
<dbReference type="Gene3D" id="2.40.10.170">
    <property type="match status" value="1"/>
</dbReference>
<dbReference type="SUPFAM" id="SSF50615">
    <property type="entry name" value="N-terminal domain of alpha and beta subunits of F1 ATP synthase"/>
    <property type="match status" value="1"/>
</dbReference>
<dbReference type="SUPFAM" id="SSF52540">
    <property type="entry name" value="P-loop containing nucleoside triphosphate hydrolases"/>
    <property type="match status" value="1"/>
</dbReference>
<keyword evidence="11 12" id="KW-0066">ATP synthesis</keyword>
<evidence type="ECO:0000256" key="10">
    <source>
        <dbReference type="ARBA" id="ARBA00023196"/>
    </source>
</evidence>
<dbReference type="GO" id="GO:0045259">
    <property type="term" value="C:proton-transporting ATP synthase complex"/>
    <property type="evidence" value="ECO:0007669"/>
    <property type="project" value="UniProtKB-KW"/>
</dbReference>
<dbReference type="EMBL" id="JACBXS010000002">
    <property type="protein sequence ID" value="NYS23592.1"/>
    <property type="molecule type" value="Genomic_DNA"/>
</dbReference>
<dbReference type="PANTHER" id="PTHR15184:SF71">
    <property type="entry name" value="ATP SYNTHASE SUBUNIT BETA, MITOCHONDRIAL"/>
    <property type="match status" value="1"/>
</dbReference>
<dbReference type="InterPro" id="IPR036121">
    <property type="entry name" value="ATPase_F1/V1/A1_a/bsu_N_sf"/>
</dbReference>
<feature type="binding site" evidence="12">
    <location>
        <begin position="153"/>
        <end position="160"/>
    </location>
    <ligand>
        <name>ATP</name>
        <dbReference type="ChEBI" id="CHEBI:30616"/>
    </ligand>
</feature>
<keyword evidence="8 12" id="KW-0406">Ion transport</keyword>
<evidence type="ECO:0000256" key="8">
    <source>
        <dbReference type="ARBA" id="ARBA00023065"/>
    </source>
</evidence>
<proteinExistence type="inferred from homology"/>
<dbReference type="InterPro" id="IPR055190">
    <property type="entry name" value="ATP-synt_VA_C"/>
</dbReference>